<organism evidence="3 4">
    <name type="scientific">Ephemerocybe angulata</name>
    <dbReference type="NCBI Taxonomy" id="980116"/>
    <lineage>
        <taxon>Eukaryota</taxon>
        <taxon>Fungi</taxon>
        <taxon>Dikarya</taxon>
        <taxon>Basidiomycota</taxon>
        <taxon>Agaricomycotina</taxon>
        <taxon>Agaricomycetes</taxon>
        <taxon>Agaricomycetidae</taxon>
        <taxon>Agaricales</taxon>
        <taxon>Agaricineae</taxon>
        <taxon>Psathyrellaceae</taxon>
        <taxon>Ephemerocybe</taxon>
    </lineage>
</organism>
<gene>
    <name evidence="3" type="ORF">DFP72DRAFT_1105781</name>
</gene>
<feature type="region of interest" description="Disordered" evidence="1">
    <location>
        <begin position="544"/>
        <end position="567"/>
    </location>
</feature>
<dbReference type="AlphaFoldDB" id="A0A8H6HB21"/>
<evidence type="ECO:0000313" key="4">
    <source>
        <dbReference type="Proteomes" id="UP000521943"/>
    </source>
</evidence>
<comment type="caution">
    <text evidence="3">The sequence shown here is derived from an EMBL/GenBank/DDBJ whole genome shotgun (WGS) entry which is preliminary data.</text>
</comment>
<protein>
    <recommendedName>
        <fullName evidence="2">HMG domain-containing protein</fullName>
    </recommendedName>
</protein>
<feature type="region of interest" description="Disordered" evidence="1">
    <location>
        <begin position="1"/>
        <end position="73"/>
    </location>
</feature>
<dbReference type="OrthoDB" id="5598737at2759"/>
<feature type="non-terminal residue" evidence="3">
    <location>
        <position position="1"/>
    </location>
</feature>
<proteinExistence type="predicted"/>
<name>A0A8H6HB21_9AGAR</name>
<dbReference type="Proteomes" id="UP000521943">
    <property type="component" value="Unassembled WGS sequence"/>
</dbReference>
<dbReference type="PANTHER" id="PTHR34305:SF1">
    <property type="entry name" value="SWIM-TYPE DOMAIN-CONTAINING PROTEIN"/>
    <property type="match status" value="1"/>
</dbReference>
<feature type="non-terminal residue" evidence="3">
    <location>
        <position position="908"/>
    </location>
</feature>
<evidence type="ECO:0000259" key="2">
    <source>
        <dbReference type="Pfam" id="PF18717"/>
    </source>
</evidence>
<dbReference type="InterPro" id="IPR040648">
    <property type="entry name" value="HMGXB3_CxC4"/>
</dbReference>
<dbReference type="Pfam" id="PF18717">
    <property type="entry name" value="CxC4"/>
    <property type="match status" value="1"/>
</dbReference>
<keyword evidence="4" id="KW-1185">Reference proteome</keyword>
<sequence length="908" mass="100816">DSDSDLDSSYPQSLVDSAKKAAWDSPSKSSRVYTQPLKRRAKNGPTKARIPPQSPNHSGFGPSPDLISIDTTSPGRPGFTDAQILQYTDAFESYTAGFIFIGNAIFVCEGWDVQRGQCTASWYHLQYLWGIDNSLRTVCTCPQGIEDNHCIHQVFFKTFEAEKVLHSSGTENTDINVGGDSTATIFLRQRTTNGAKFTTKFSVTSLSMSHLKGRAIVTHIGNGVDSGKWKCSKDSNTSSMCLHVSASQKVLRGRLGPEGNAAIEEDDIGSDGVSAEPLGGSSLVKRGPISYRPVLPPLAASLKRDPHLYPRPTPFRNGPASAPLLKLDQYSSCPCTPGRTYYDRDLEVIEKDCKIYTLLQVVHARIQVQKCPSSPASRRRSIGPDLREMGIFNYNNSILVSHELLDEYTMTYAASETPFTAYVTVVSQRYVNSGSVFMGEDLFRSVWFAYATIQAFDNDFSCIRCGEYPDTTIWDGITLAFGKKHITGTLRPPTVTSDRSVTRMKIKNKPKQQLIADATLRKKMRHVATQPSLATLINQLDTEIDDDDGEEDDDSTNTNPSQSKQERQAKLLKERFELIDSISSQLTLACPPLAPLFGEAYGAASMKKGKAHIRIQKSFFIQAAAEESVLQLVRGSAMDDLRFFLSDPHSSRLSQIVSIPGIYNMVRIHKSIEDMIPLLRWILSKAESVLQSLTLEQNLEAAGARFEPVKDDDWQTTGCFYSLPRIRDRPIYPALKTDTKKEVSKPRGDRCGKHYSQYGESGFSGGIMAVWCTHAMCYGFHCIPDSEGRNDVFSALVSRWPKAPRNIIYDFACALGPYCMLREPAFFKDTLFAVDHFHMAGHTKCSPASSLSEYANADPALGTINSSAAECGNSGLKRIRKSVSYMSQERSVIYTKTFLSVRNRLRMR</sequence>
<dbReference type="EMBL" id="JACGCI010000181">
    <property type="protein sequence ID" value="KAF6742531.1"/>
    <property type="molecule type" value="Genomic_DNA"/>
</dbReference>
<evidence type="ECO:0000313" key="3">
    <source>
        <dbReference type="EMBL" id="KAF6742531.1"/>
    </source>
</evidence>
<feature type="compositionally biased region" description="Acidic residues" evidence="1">
    <location>
        <begin position="544"/>
        <end position="555"/>
    </location>
</feature>
<evidence type="ECO:0000256" key="1">
    <source>
        <dbReference type="SAM" id="MobiDB-lite"/>
    </source>
</evidence>
<reference evidence="3 4" key="1">
    <citation type="submission" date="2020-07" db="EMBL/GenBank/DDBJ databases">
        <title>Comparative genomics of pyrophilous fungi reveals a link between fire events and developmental genes.</title>
        <authorList>
            <consortium name="DOE Joint Genome Institute"/>
            <person name="Steindorff A.S."/>
            <person name="Carver A."/>
            <person name="Calhoun S."/>
            <person name="Stillman K."/>
            <person name="Liu H."/>
            <person name="Lipzen A."/>
            <person name="Pangilinan J."/>
            <person name="Labutti K."/>
            <person name="Bruns T.D."/>
            <person name="Grigoriev I.V."/>
        </authorList>
    </citation>
    <scope>NUCLEOTIDE SEQUENCE [LARGE SCALE GENOMIC DNA]</scope>
    <source>
        <strain evidence="3 4">CBS 144469</strain>
    </source>
</reference>
<feature type="domain" description="HMG" evidence="2">
    <location>
        <begin position="324"/>
        <end position="450"/>
    </location>
</feature>
<dbReference type="PANTHER" id="PTHR34305">
    <property type="entry name" value="EXPRESSED PROTEIN"/>
    <property type="match status" value="1"/>
</dbReference>
<accession>A0A8H6HB21</accession>